<evidence type="ECO:0000313" key="3">
    <source>
        <dbReference type="EMBL" id="CAI48322.1"/>
    </source>
</evidence>
<keyword evidence="4" id="KW-1185">Reference proteome</keyword>
<dbReference type="OrthoDB" id="19174at2157"/>
<dbReference type="HOGENOM" id="CLU_063749_3_2_2"/>
<evidence type="ECO:0000256" key="1">
    <source>
        <dbReference type="RuleBase" id="RU362039"/>
    </source>
</evidence>
<dbReference type="RefSeq" id="WP_011321958.1">
    <property type="nucleotide sequence ID" value="NC_007426.1"/>
</dbReference>
<keyword evidence="3" id="KW-0378">Hydrolase</keyword>
<dbReference type="Proteomes" id="UP000002698">
    <property type="component" value="Chromosome"/>
</dbReference>
<dbReference type="AlphaFoldDB" id="Q3IU61"/>
<dbReference type="EMBL" id="CR936257">
    <property type="protein sequence ID" value="CAI48322.1"/>
    <property type="molecule type" value="Genomic_DNA"/>
</dbReference>
<evidence type="ECO:0000313" key="4">
    <source>
        <dbReference type="Proteomes" id="UP000002698"/>
    </source>
</evidence>
<dbReference type="KEGG" id="nph:NP_0462A"/>
<dbReference type="GO" id="GO:0016787">
    <property type="term" value="F:hydrolase activity"/>
    <property type="evidence" value="ECO:0007669"/>
    <property type="project" value="UniProtKB-UniRule"/>
</dbReference>
<reference evidence="3 4" key="1">
    <citation type="journal article" date="2005" name="Genome Res.">
        <title>Living with two extremes: conclusions from the genome sequence of Natronomonas pharaonis.</title>
        <authorList>
            <person name="Falb M."/>
            <person name="Pfeiffer F."/>
            <person name="Palm P."/>
            <person name="Rodewald K."/>
            <person name="Hickmann V."/>
            <person name="Tittor J."/>
            <person name="Oesterhelt D."/>
        </authorList>
    </citation>
    <scope>NUCLEOTIDE SEQUENCE [LARGE SCALE GENOMIC DNA]</scope>
    <source>
        <strain evidence="4">ATCC 35678 / DSM 2160 / CIP 103997 / JCM 8858 / NBRC 14720 / NCIMB 2260 / Gabara</strain>
    </source>
</reference>
<dbReference type="CDD" id="cd00841">
    <property type="entry name" value="MPP_YfcE"/>
    <property type="match status" value="1"/>
</dbReference>
<dbReference type="EC" id="3.1.4.-" evidence="1"/>
<gene>
    <name evidence="3" type="ordered locus">NP_0462A</name>
</gene>
<dbReference type="Pfam" id="PF12850">
    <property type="entry name" value="Metallophos_2"/>
    <property type="match status" value="1"/>
</dbReference>
<comment type="similarity">
    <text evidence="1">Belongs to the metallophosphoesterase superfamily. YfcE family.</text>
</comment>
<dbReference type="eggNOG" id="arCOG01141">
    <property type="taxonomic scope" value="Archaea"/>
</dbReference>
<dbReference type="EnsemblBacteria" id="CAI48322">
    <property type="protein sequence ID" value="CAI48322"/>
    <property type="gene ID" value="NP_0462A"/>
</dbReference>
<dbReference type="InterPro" id="IPR041802">
    <property type="entry name" value="MPP_YfcE"/>
</dbReference>
<feature type="domain" description="Calcineurin-like phosphoesterase" evidence="2">
    <location>
        <begin position="2"/>
        <end position="137"/>
    </location>
</feature>
<dbReference type="InterPro" id="IPR000979">
    <property type="entry name" value="Phosphodiesterase_MJ0936/Vps29"/>
</dbReference>
<comment type="cofactor">
    <cofactor evidence="1">
        <name>a divalent metal cation</name>
        <dbReference type="ChEBI" id="CHEBI:60240"/>
    </cofactor>
</comment>
<dbReference type="PANTHER" id="PTHR11124">
    <property type="entry name" value="VACUOLAR SORTING PROTEIN VPS29"/>
    <property type="match status" value="1"/>
</dbReference>
<dbReference type="NCBIfam" id="TIGR00040">
    <property type="entry name" value="yfcE"/>
    <property type="match status" value="1"/>
</dbReference>
<dbReference type="Gene3D" id="3.60.21.10">
    <property type="match status" value="1"/>
</dbReference>
<dbReference type="STRING" id="348780.NP_0462A"/>
<dbReference type="InterPro" id="IPR029052">
    <property type="entry name" value="Metallo-depent_PP-like"/>
</dbReference>
<dbReference type="SUPFAM" id="SSF56300">
    <property type="entry name" value="Metallo-dependent phosphatases"/>
    <property type="match status" value="1"/>
</dbReference>
<dbReference type="GO" id="GO:0046872">
    <property type="term" value="F:metal ion binding"/>
    <property type="evidence" value="ECO:0007669"/>
    <property type="project" value="UniProtKB-KW"/>
</dbReference>
<dbReference type="InterPro" id="IPR024654">
    <property type="entry name" value="Calcineurin-like_PHP_lpxH"/>
</dbReference>
<accession>Q3IU61</accession>
<name>Q3IU61_NATPD</name>
<proteinExistence type="inferred from homology"/>
<organism evidence="3 4">
    <name type="scientific">Natronomonas pharaonis (strain ATCC 35678 / DSM 2160 / CIP 103997 / JCM 8858 / NBRC 14720 / NCIMB 2260 / Gabara)</name>
    <name type="common">Halobacterium pharaonis</name>
    <dbReference type="NCBI Taxonomy" id="348780"/>
    <lineage>
        <taxon>Archaea</taxon>
        <taxon>Methanobacteriati</taxon>
        <taxon>Methanobacteriota</taxon>
        <taxon>Stenosarchaea group</taxon>
        <taxon>Halobacteria</taxon>
        <taxon>Halobacteriales</taxon>
        <taxon>Natronomonadaceae</taxon>
        <taxon>Natronomonas</taxon>
    </lineage>
</organism>
<evidence type="ECO:0000259" key="2">
    <source>
        <dbReference type="Pfam" id="PF12850"/>
    </source>
</evidence>
<sequence length="172" mass="18902">MLAVLSDTHGRDSPRLSGRTADAVAEASRVVHAGDFMTEAVLDAFEERGPLAAVYGNNATAAVRERLPAERIVVWEGLRIAVVHGHEHTETALAMFGRQSSADLVVFGHSHEPTFEDGTVPMLNPGSHADPRWHRPAHAELEWDDDEQVARGQLVEPAGEVFERFTVEPRRP</sequence>
<dbReference type="GeneID" id="3700864"/>
<keyword evidence="1" id="KW-0479">Metal-binding</keyword>
<protein>
    <recommendedName>
        <fullName evidence="1">Phosphoesterase</fullName>
        <ecNumber evidence="1">3.1.4.-</ecNumber>
    </recommendedName>
</protein>